<keyword evidence="4" id="KW-1185">Reference proteome</keyword>
<gene>
    <name evidence="3" type="ORF">DFH07DRAFT_952421</name>
</gene>
<feature type="compositionally biased region" description="Low complexity" evidence="1">
    <location>
        <begin position="127"/>
        <end position="156"/>
    </location>
</feature>
<dbReference type="EMBL" id="JARJLG010000016">
    <property type="protein sequence ID" value="KAJ7774163.1"/>
    <property type="molecule type" value="Genomic_DNA"/>
</dbReference>
<evidence type="ECO:0000256" key="2">
    <source>
        <dbReference type="SAM" id="Phobius"/>
    </source>
</evidence>
<keyword evidence="2" id="KW-0472">Membrane</keyword>
<keyword evidence="2" id="KW-0812">Transmembrane</keyword>
<reference evidence="3" key="1">
    <citation type="submission" date="2023-03" db="EMBL/GenBank/DDBJ databases">
        <title>Massive genome expansion in bonnet fungi (Mycena s.s.) driven by repeated elements and novel gene families across ecological guilds.</title>
        <authorList>
            <consortium name="Lawrence Berkeley National Laboratory"/>
            <person name="Harder C.B."/>
            <person name="Miyauchi S."/>
            <person name="Viragh M."/>
            <person name="Kuo A."/>
            <person name="Thoen E."/>
            <person name="Andreopoulos B."/>
            <person name="Lu D."/>
            <person name="Skrede I."/>
            <person name="Drula E."/>
            <person name="Henrissat B."/>
            <person name="Morin E."/>
            <person name="Kohler A."/>
            <person name="Barry K."/>
            <person name="LaButti K."/>
            <person name="Morin E."/>
            <person name="Salamov A."/>
            <person name="Lipzen A."/>
            <person name="Mereny Z."/>
            <person name="Hegedus B."/>
            <person name="Baldrian P."/>
            <person name="Stursova M."/>
            <person name="Weitz H."/>
            <person name="Taylor A."/>
            <person name="Grigoriev I.V."/>
            <person name="Nagy L.G."/>
            <person name="Martin F."/>
            <person name="Kauserud H."/>
        </authorList>
    </citation>
    <scope>NUCLEOTIDE SEQUENCE</scope>
    <source>
        <strain evidence="3">CBHHK188m</strain>
    </source>
</reference>
<evidence type="ECO:0000256" key="1">
    <source>
        <dbReference type="SAM" id="MobiDB-lite"/>
    </source>
</evidence>
<feature type="region of interest" description="Disordered" evidence="1">
    <location>
        <begin position="120"/>
        <end position="156"/>
    </location>
</feature>
<feature type="transmembrane region" description="Helical" evidence="2">
    <location>
        <begin position="72"/>
        <end position="94"/>
    </location>
</feature>
<protein>
    <submittedName>
        <fullName evidence="3">Uncharacterized protein</fullName>
    </submittedName>
</protein>
<keyword evidence="2" id="KW-1133">Transmembrane helix</keyword>
<evidence type="ECO:0000313" key="4">
    <source>
        <dbReference type="Proteomes" id="UP001215280"/>
    </source>
</evidence>
<accession>A0AAD7JXT2</accession>
<organism evidence="3 4">
    <name type="scientific">Mycena maculata</name>
    <dbReference type="NCBI Taxonomy" id="230809"/>
    <lineage>
        <taxon>Eukaryota</taxon>
        <taxon>Fungi</taxon>
        <taxon>Dikarya</taxon>
        <taxon>Basidiomycota</taxon>
        <taxon>Agaricomycotina</taxon>
        <taxon>Agaricomycetes</taxon>
        <taxon>Agaricomycetidae</taxon>
        <taxon>Agaricales</taxon>
        <taxon>Marasmiineae</taxon>
        <taxon>Mycenaceae</taxon>
        <taxon>Mycena</taxon>
    </lineage>
</organism>
<evidence type="ECO:0000313" key="3">
    <source>
        <dbReference type="EMBL" id="KAJ7774163.1"/>
    </source>
</evidence>
<dbReference type="AlphaFoldDB" id="A0AAD7JXT2"/>
<comment type="caution">
    <text evidence="3">The sequence shown here is derived from an EMBL/GenBank/DDBJ whole genome shotgun (WGS) entry which is preliminary data.</text>
</comment>
<sequence>MSSAPYDRSLLAQAPIATRAQLQEGYDSVLLAPNRRANRTESDIALNAAVEPKATPQHAQPISRWPWRWKPAMALLITLVVIAVIVGGAVGGSLHKKRAKASTDALAGVGSAPLSLTSGIFEPPATPAASGSSSSSTPSSSQVSSSSQGQGGVAAAANAGSAAHSMSGIFGPLPSLPVNSVPSSSSQAQAVMTGPAAASDIFPQVPARHFVTARRR</sequence>
<feature type="region of interest" description="Disordered" evidence="1">
    <location>
        <begin position="180"/>
        <end position="199"/>
    </location>
</feature>
<proteinExistence type="predicted"/>
<dbReference type="Proteomes" id="UP001215280">
    <property type="component" value="Unassembled WGS sequence"/>
</dbReference>
<name>A0AAD7JXT2_9AGAR</name>